<dbReference type="RefSeq" id="WP_109939757.1">
    <property type="nucleotide sequence ID" value="NZ_CP176366.1"/>
</dbReference>
<dbReference type="GeneID" id="97609461"/>
<protein>
    <submittedName>
        <fullName evidence="1">Uncharacterized protein</fullName>
    </submittedName>
</protein>
<name>A0A2V2N6J0_9EURY</name>
<sequence>MITGWASAIRPTSALYDQTGISTTIDATCIGTFIVDHDMEWHQSSNEGSNLLDHNLTDGETRAIFTYTEDTLGADGQTLYTKDYSMDGSNVSQGRDNLNVRHTVNFETDNSGSLIWDEQGTITVDGASSNSTDVGRCVFAGGTNAGSAAFSGTVDAGSRMNVREVAAVTELSGRAISESSTVPVNLRYGFDAQGLGTDANNTLAVGSAEVFMNTNFVTGDPASTEDCSTPTNVTTMIKDRQRTVASGLFDLAQTHEYTSTY</sequence>
<evidence type="ECO:0000313" key="2">
    <source>
        <dbReference type="Proteomes" id="UP000245934"/>
    </source>
</evidence>
<dbReference type="EMBL" id="QGMZ01000008">
    <property type="protein sequence ID" value="PWR75692.1"/>
    <property type="molecule type" value="Genomic_DNA"/>
</dbReference>
<organism evidence="1 2">
    <name type="scientific">Methanospirillum stamsii</name>
    <dbReference type="NCBI Taxonomy" id="1277351"/>
    <lineage>
        <taxon>Archaea</taxon>
        <taxon>Methanobacteriati</taxon>
        <taxon>Methanobacteriota</taxon>
        <taxon>Stenosarchaea group</taxon>
        <taxon>Methanomicrobia</taxon>
        <taxon>Methanomicrobiales</taxon>
        <taxon>Methanospirillaceae</taxon>
        <taxon>Methanospirillum</taxon>
    </lineage>
</organism>
<reference evidence="1 2" key="1">
    <citation type="submission" date="2018-05" db="EMBL/GenBank/DDBJ databases">
        <title>Draft genome of Methanospirillum stamsii Pt1.</title>
        <authorList>
            <person name="Dueholm M.S."/>
            <person name="Nielsen P.H."/>
            <person name="Bakmann L.F."/>
            <person name="Otzen D.E."/>
        </authorList>
    </citation>
    <scope>NUCLEOTIDE SEQUENCE [LARGE SCALE GENOMIC DNA]</scope>
    <source>
        <strain evidence="1 2">Pt1</strain>
    </source>
</reference>
<dbReference type="Proteomes" id="UP000245934">
    <property type="component" value="Unassembled WGS sequence"/>
</dbReference>
<accession>A0A2V2N6J0</accession>
<gene>
    <name evidence="1" type="ORF">DLD82_03675</name>
</gene>
<keyword evidence="2" id="KW-1185">Reference proteome</keyword>
<dbReference type="OrthoDB" id="116724at2157"/>
<dbReference type="AlphaFoldDB" id="A0A2V2N6J0"/>
<proteinExistence type="predicted"/>
<comment type="caution">
    <text evidence="1">The sequence shown here is derived from an EMBL/GenBank/DDBJ whole genome shotgun (WGS) entry which is preliminary data.</text>
</comment>
<evidence type="ECO:0000313" key="1">
    <source>
        <dbReference type="EMBL" id="PWR75692.1"/>
    </source>
</evidence>